<comment type="subcellular location">
    <subcellularLocation>
        <location evidence="1">Membrane</location>
    </subcellularLocation>
</comment>
<dbReference type="GeneID" id="19899930"/>
<feature type="transmembrane region" description="Helical" evidence="5">
    <location>
        <begin position="15"/>
        <end position="40"/>
    </location>
</feature>
<organism evidence="7 8">
    <name type="scientific">Coniosporium apollinis (strain CBS 100218)</name>
    <name type="common">Rock-inhabiting black yeast</name>
    <dbReference type="NCBI Taxonomy" id="1168221"/>
    <lineage>
        <taxon>Eukaryota</taxon>
        <taxon>Fungi</taxon>
        <taxon>Dikarya</taxon>
        <taxon>Ascomycota</taxon>
        <taxon>Pezizomycotina</taxon>
        <taxon>Dothideomycetes</taxon>
        <taxon>Dothideomycetes incertae sedis</taxon>
        <taxon>Coniosporium</taxon>
    </lineage>
</organism>
<dbReference type="PANTHER" id="PTHR23241">
    <property type="entry name" value="LATE EMBRYOGENESIS ABUNDANT PLANTS LEA-RELATED"/>
    <property type="match status" value="1"/>
</dbReference>
<reference evidence="8" key="1">
    <citation type="submission" date="2012-06" db="EMBL/GenBank/DDBJ databases">
        <title>The genome sequence of Coniosporium apollinis CBS 100218.</title>
        <authorList>
            <consortium name="The Broad Institute Genome Sequencing Platform"/>
            <person name="Cuomo C."/>
            <person name="Gorbushina A."/>
            <person name="Noack S."/>
            <person name="Walker B."/>
            <person name="Young S.K."/>
            <person name="Zeng Q."/>
            <person name="Gargeya S."/>
            <person name="Fitzgerald M."/>
            <person name="Haas B."/>
            <person name="Abouelleil A."/>
            <person name="Alvarado L."/>
            <person name="Arachchi H.M."/>
            <person name="Berlin A.M."/>
            <person name="Chapman S.B."/>
            <person name="Goldberg J."/>
            <person name="Griggs A."/>
            <person name="Gujja S."/>
            <person name="Hansen M."/>
            <person name="Howarth C."/>
            <person name="Imamovic A."/>
            <person name="Larimer J."/>
            <person name="McCowan C."/>
            <person name="Montmayeur A."/>
            <person name="Murphy C."/>
            <person name="Neiman D."/>
            <person name="Pearson M."/>
            <person name="Priest M."/>
            <person name="Roberts A."/>
            <person name="Saif S."/>
            <person name="Shea T."/>
            <person name="Sisk P."/>
            <person name="Sykes S."/>
            <person name="Wortman J."/>
            <person name="Nusbaum C."/>
            <person name="Birren B."/>
        </authorList>
    </citation>
    <scope>NUCLEOTIDE SEQUENCE [LARGE SCALE GENOMIC DNA]</scope>
    <source>
        <strain evidence="8">CBS 100218</strain>
    </source>
</reference>
<evidence type="ECO:0000256" key="5">
    <source>
        <dbReference type="SAM" id="Phobius"/>
    </source>
</evidence>
<dbReference type="GO" id="GO:0016020">
    <property type="term" value="C:membrane"/>
    <property type="evidence" value="ECO:0007669"/>
    <property type="project" value="UniProtKB-SubCell"/>
</dbReference>
<dbReference type="RefSeq" id="XP_007778709.1">
    <property type="nucleotide sequence ID" value="XM_007780519.1"/>
</dbReference>
<evidence type="ECO:0000259" key="6">
    <source>
        <dbReference type="Pfam" id="PF13664"/>
    </source>
</evidence>
<evidence type="ECO:0000313" key="7">
    <source>
        <dbReference type="EMBL" id="EON63392.1"/>
    </source>
</evidence>
<name>R7YNB2_CONA1</name>
<dbReference type="Proteomes" id="UP000016924">
    <property type="component" value="Unassembled WGS sequence"/>
</dbReference>
<dbReference type="InterPro" id="IPR053009">
    <property type="entry name" value="Xanthocillin_Biosynth-Assoc"/>
</dbReference>
<evidence type="ECO:0000256" key="1">
    <source>
        <dbReference type="ARBA" id="ARBA00004370"/>
    </source>
</evidence>
<dbReference type="InterPro" id="IPR025423">
    <property type="entry name" value="TMEM205-like"/>
</dbReference>
<feature type="transmembrane region" description="Helical" evidence="5">
    <location>
        <begin position="153"/>
        <end position="174"/>
    </location>
</feature>
<keyword evidence="4 5" id="KW-0472">Membrane</keyword>
<dbReference type="HOGENOM" id="CLU_094297_2_0_1"/>
<keyword evidence="3 5" id="KW-1133">Transmembrane helix</keyword>
<dbReference type="EMBL" id="JH767563">
    <property type="protein sequence ID" value="EON63392.1"/>
    <property type="molecule type" value="Genomic_DNA"/>
</dbReference>
<dbReference type="AlphaFoldDB" id="R7YNB2"/>
<protein>
    <recommendedName>
        <fullName evidence="6">TMEM205-like domain-containing protein</fullName>
    </recommendedName>
</protein>
<dbReference type="OrthoDB" id="1641132at2759"/>
<accession>R7YNB2</accession>
<evidence type="ECO:0000256" key="4">
    <source>
        <dbReference type="ARBA" id="ARBA00023136"/>
    </source>
</evidence>
<dbReference type="Pfam" id="PF13664">
    <property type="entry name" value="DUF4149"/>
    <property type="match status" value="1"/>
</dbReference>
<feature type="transmembrane region" description="Helical" evidence="5">
    <location>
        <begin position="52"/>
        <end position="74"/>
    </location>
</feature>
<sequence>MPSLSLLATPAPWHILAYGTLLGTTFFQSFVGGIVAFRCLPRPQFSTLQQNIFPVYFALQTALPAALVFTYPATVLGSGGWSAALDNAAGGGGAGVSILVMFLGGLLNAAVLGPATTKCMRERKHQETRDGKKSYDAGPHSDAMQRLNSQFSLLHGLSSLVNMIALGAMVWYGLVLAERLSL</sequence>
<dbReference type="eggNOG" id="KOG2886">
    <property type="taxonomic scope" value="Eukaryota"/>
</dbReference>
<keyword evidence="8" id="KW-1185">Reference proteome</keyword>
<evidence type="ECO:0000256" key="2">
    <source>
        <dbReference type="ARBA" id="ARBA00022692"/>
    </source>
</evidence>
<evidence type="ECO:0000256" key="3">
    <source>
        <dbReference type="ARBA" id="ARBA00022989"/>
    </source>
</evidence>
<dbReference type="OMA" id="PLTSKTM"/>
<dbReference type="PANTHER" id="PTHR23241:SF106">
    <property type="entry name" value="DUF4149 DOMAIN-CONTAINING PROTEIN"/>
    <property type="match status" value="1"/>
</dbReference>
<gene>
    <name evidence="7" type="ORF">W97_02619</name>
</gene>
<evidence type="ECO:0000313" key="8">
    <source>
        <dbReference type="Proteomes" id="UP000016924"/>
    </source>
</evidence>
<keyword evidence="2 5" id="KW-0812">Transmembrane</keyword>
<feature type="transmembrane region" description="Helical" evidence="5">
    <location>
        <begin position="94"/>
        <end position="115"/>
    </location>
</feature>
<proteinExistence type="predicted"/>
<feature type="domain" description="TMEM205-like" evidence="6">
    <location>
        <begin position="16"/>
        <end position="125"/>
    </location>
</feature>